<organism evidence="2 3">
    <name type="scientific">Chengkuizengella marina</name>
    <dbReference type="NCBI Taxonomy" id="2507566"/>
    <lineage>
        <taxon>Bacteria</taxon>
        <taxon>Bacillati</taxon>
        <taxon>Bacillota</taxon>
        <taxon>Bacilli</taxon>
        <taxon>Bacillales</taxon>
        <taxon>Paenibacillaceae</taxon>
        <taxon>Chengkuizengella</taxon>
    </lineage>
</organism>
<keyword evidence="1" id="KW-1133">Transmembrane helix</keyword>
<sequence>MIMGGPIGFAMAFIIWIISIFMITKISKRKETNIHMLWKIIVSLFGPFGVVAYYVAVKNV</sequence>
<evidence type="ECO:0000313" key="2">
    <source>
        <dbReference type="EMBL" id="NBI29646.1"/>
    </source>
</evidence>
<gene>
    <name evidence="2" type="ORF">ERL59_11820</name>
</gene>
<keyword evidence="3" id="KW-1185">Reference proteome</keyword>
<reference evidence="2 3" key="1">
    <citation type="submission" date="2019-01" db="EMBL/GenBank/DDBJ databases">
        <title>Chengkuizengella sp. nov., isolated from deep-sea sediment of East Pacific Ocean.</title>
        <authorList>
            <person name="Yang J."/>
            <person name="Lai Q."/>
            <person name="Shao Z."/>
        </authorList>
    </citation>
    <scope>NUCLEOTIDE SEQUENCE [LARGE SCALE GENOMIC DNA]</scope>
    <source>
        <strain evidence="2 3">YPA3-1-1</strain>
    </source>
</reference>
<comment type="caution">
    <text evidence="2">The sequence shown here is derived from an EMBL/GenBank/DDBJ whole genome shotgun (WGS) entry which is preliminary data.</text>
</comment>
<name>A0A6N9Q498_9BACL</name>
<keyword evidence="1" id="KW-0812">Transmembrane</keyword>
<dbReference type="AlphaFoldDB" id="A0A6N9Q498"/>
<accession>A0A6N9Q498</accession>
<feature type="transmembrane region" description="Helical" evidence="1">
    <location>
        <begin position="6"/>
        <end position="24"/>
    </location>
</feature>
<dbReference type="EMBL" id="SIJB01000027">
    <property type="protein sequence ID" value="NBI29646.1"/>
    <property type="molecule type" value="Genomic_DNA"/>
</dbReference>
<feature type="transmembrane region" description="Helical" evidence="1">
    <location>
        <begin position="36"/>
        <end position="56"/>
    </location>
</feature>
<proteinExistence type="predicted"/>
<evidence type="ECO:0000313" key="3">
    <source>
        <dbReference type="Proteomes" id="UP000448943"/>
    </source>
</evidence>
<protein>
    <submittedName>
        <fullName evidence="2">Uncharacterized protein</fullName>
    </submittedName>
</protein>
<keyword evidence="1" id="KW-0472">Membrane</keyword>
<evidence type="ECO:0000256" key="1">
    <source>
        <dbReference type="SAM" id="Phobius"/>
    </source>
</evidence>
<dbReference type="Proteomes" id="UP000448943">
    <property type="component" value="Unassembled WGS sequence"/>
</dbReference>